<protein>
    <submittedName>
        <fullName evidence="1">Uncharacterized protein</fullName>
    </submittedName>
</protein>
<dbReference type="AlphaFoldDB" id="A0A6J4U7V6"/>
<accession>A0A6J4U7V6</accession>
<gene>
    <name evidence="1" type="ORF">AVDCRST_MAG87-215</name>
</gene>
<organism evidence="1">
    <name type="scientific">uncultured Thermomicrobiales bacterium</name>
    <dbReference type="NCBI Taxonomy" id="1645740"/>
    <lineage>
        <taxon>Bacteria</taxon>
        <taxon>Pseudomonadati</taxon>
        <taxon>Thermomicrobiota</taxon>
        <taxon>Thermomicrobia</taxon>
        <taxon>Thermomicrobiales</taxon>
        <taxon>environmental samples</taxon>
    </lineage>
</organism>
<sequence>MDQGGNSLLEDCPVGNAEPVAAQRMRRGHRRTVGQHDGELLPDGLQQRYWHGRRGILQRDSELASLSSPGSCLFH</sequence>
<evidence type="ECO:0000313" key="1">
    <source>
        <dbReference type="EMBL" id="CAA9542736.1"/>
    </source>
</evidence>
<proteinExistence type="predicted"/>
<dbReference type="EMBL" id="CADCWJ010000061">
    <property type="protein sequence ID" value="CAA9542736.1"/>
    <property type="molecule type" value="Genomic_DNA"/>
</dbReference>
<reference evidence="1" key="1">
    <citation type="submission" date="2020-02" db="EMBL/GenBank/DDBJ databases">
        <authorList>
            <person name="Meier V. D."/>
        </authorList>
    </citation>
    <scope>NUCLEOTIDE SEQUENCE</scope>
    <source>
        <strain evidence="1">AVDCRST_MAG87</strain>
    </source>
</reference>
<name>A0A6J4U7V6_9BACT</name>